<evidence type="ECO:0000313" key="2">
    <source>
        <dbReference type="Proteomes" id="UP000075243"/>
    </source>
</evidence>
<evidence type="ECO:0008006" key="3">
    <source>
        <dbReference type="Google" id="ProtNLM"/>
    </source>
</evidence>
<reference evidence="1 2" key="1">
    <citation type="journal article" date="2012" name="Nat. Biotechnol.">
        <title>Draft genome sequence of pigeonpea (Cajanus cajan), an orphan legume crop of resource-poor farmers.</title>
        <authorList>
            <person name="Varshney R.K."/>
            <person name="Chen W."/>
            <person name="Li Y."/>
            <person name="Bharti A.K."/>
            <person name="Saxena R.K."/>
            <person name="Schlueter J.A."/>
            <person name="Donoghue M.T."/>
            <person name="Azam S."/>
            <person name="Fan G."/>
            <person name="Whaley A.M."/>
            <person name="Farmer A.D."/>
            <person name="Sheridan J."/>
            <person name="Iwata A."/>
            <person name="Tuteja R."/>
            <person name="Penmetsa R.V."/>
            <person name="Wu W."/>
            <person name="Upadhyaya H.D."/>
            <person name="Yang S.P."/>
            <person name="Shah T."/>
            <person name="Saxena K.B."/>
            <person name="Michael T."/>
            <person name="McCombie W.R."/>
            <person name="Yang B."/>
            <person name="Zhang G."/>
            <person name="Yang H."/>
            <person name="Wang J."/>
            <person name="Spillane C."/>
            <person name="Cook D.R."/>
            <person name="May G.D."/>
            <person name="Xu X."/>
            <person name="Jackson S.A."/>
        </authorList>
    </citation>
    <scope>NUCLEOTIDE SEQUENCE [LARGE SCALE GENOMIC DNA]</scope>
    <source>
        <strain evidence="2">cv. Asha</strain>
    </source>
</reference>
<dbReference type="EMBL" id="CM003613">
    <property type="protein sequence ID" value="KYP55336.1"/>
    <property type="molecule type" value="Genomic_DNA"/>
</dbReference>
<gene>
    <name evidence="1" type="ORF">KK1_001548</name>
</gene>
<name>A0A151SKG9_CAJCA</name>
<protein>
    <recommendedName>
        <fullName evidence="3">GAG-pre-integrase domain-containing protein</fullName>
    </recommendedName>
</protein>
<dbReference type="Proteomes" id="UP000075243">
    <property type="component" value="Chromosome 11"/>
</dbReference>
<keyword evidence="2" id="KW-1185">Reference proteome</keyword>
<organism evidence="1 2">
    <name type="scientific">Cajanus cajan</name>
    <name type="common">Pigeon pea</name>
    <name type="synonym">Cajanus indicus</name>
    <dbReference type="NCBI Taxonomy" id="3821"/>
    <lineage>
        <taxon>Eukaryota</taxon>
        <taxon>Viridiplantae</taxon>
        <taxon>Streptophyta</taxon>
        <taxon>Embryophyta</taxon>
        <taxon>Tracheophyta</taxon>
        <taxon>Spermatophyta</taxon>
        <taxon>Magnoliopsida</taxon>
        <taxon>eudicotyledons</taxon>
        <taxon>Gunneridae</taxon>
        <taxon>Pentapetalae</taxon>
        <taxon>rosids</taxon>
        <taxon>fabids</taxon>
        <taxon>Fabales</taxon>
        <taxon>Fabaceae</taxon>
        <taxon>Papilionoideae</taxon>
        <taxon>50 kb inversion clade</taxon>
        <taxon>NPAAA clade</taxon>
        <taxon>indigoferoid/millettioid clade</taxon>
        <taxon>Phaseoleae</taxon>
        <taxon>Cajanus</taxon>
    </lineage>
</organism>
<dbReference type="AlphaFoldDB" id="A0A151SKG9"/>
<dbReference type="Gramene" id="C.cajan_01510.t">
    <property type="protein sequence ID" value="C.cajan_01510.t.cds1"/>
    <property type="gene ID" value="C.cajan_01510"/>
</dbReference>
<proteinExistence type="predicted"/>
<sequence length="68" mass="7938">MIGSAKMHDSLYIFRVPSYQNSQYIKPSTHVVKAVNFVSTDLETLWHFRLGHTSNKCVDVIKFFFPLF</sequence>
<accession>A0A151SKG9</accession>
<evidence type="ECO:0000313" key="1">
    <source>
        <dbReference type="EMBL" id="KYP55336.1"/>
    </source>
</evidence>